<gene>
    <name evidence="11" type="primary">LOC110088357</name>
</gene>
<keyword evidence="3" id="KW-0732">Signal</keyword>
<dbReference type="RefSeq" id="XP_072860606.1">
    <property type="nucleotide sequence ID" value="XM_073004505.1"/>
</dbReference>
<reference evidence="11" key="1">
    <citation type="submission" date="2025-08" db="UniProtKB">
        <authorList>
            <consortium name="RefSeq"/>
        </authorList>
    </citation>
    <scope>IDENTIFICATION</scope>
</reference>
<evidence type="ECO:0000259" key="9">
    <source>
        <dbReference type="PROSITE" id="PS50240"/>
    </source>
</evidence>
<evidence type="ECO:0000256" key="5">
    <source>
        <dbReference type="ARBA" id="ARBA00022825"/>
    </source>
</evidence>
<name>A0ABM5GSH6_9SAUR</name>
<keyword evidence="7" id="KW-0325">Glycoprotein</keyword>
<dbReference type="PROSITE" id="PS00134">
    <property type="entry name" value="TRYPSIN_HIS"/>
    <property type="match status" value="1"/>
</dbReference>
<dbReference type="InterPro" id="IPR009003">
    <property type="entry name" value="Peptidase_S1_PA"/>
</dbReference>
<dbReference type="Gene3D" id="2.40.10.10">
    <property type="entry name" value="Trypsin-like serine proteases"/>
    <property type="match status" value="1"/>
</dbReference>
<evidence type="ECO:0000313" key="11">
    <source>
        <dbReference type="RefSeq" id="XP_072860606.1"/>
    </source>
</evidence>
<keyword evidence="6" id="KW-1015">Disulfide bond</keyword>
<dbReference type="Proteomes" id="UP001652642">
    <property type="component" value="Chromosome 6"/>
</dbReference>
<proteinExistence type="inferred from homology"/>
<evidence type="ECO:0000256" key="3">
    <source>
        <dbReference type="ARBA" id="ARBA00022729"/>
    </source>
</evidence>
<evidence type="ECO:0000256" key="4">
    <source>
        <dbReference type="ARBA" id="ARBA00022801"/>
    </source>
</evidence>
<dbReference type="Pfam" id="PF00089">
    <property type="entry name" value="Trypsin"/>
    <property type="match status" value="1"/>
</dbReference>
<sequence>MTWRWNLPREKCPEINSAEIACGHPQVRSPRIIGGEKAEIGEWPWQVSMRKHREHICGGSLISPQWVVTAAHCFEGPLNPSDYRINLGEYELPKPAPSMISSAVCKIIVHPYYVGEGQSADIALVRLEKPVNFSQTILPICLPSSSDKFPVNTSCWATGWGKFSSISLIARILQEVEMPILDSDECEKMFHNGTENEVMPKNHRLIYEDMICAGYPEGKKDTCQGDSGGPLACKLNDTWFLAGVVSFGFGCANPNRPGIYTRTISYLDWIQNTMAQNGVPRDCGSWVTLLLSLLLLGSTNILL</sequence>
<dbReference type="PANTHER" id="PTHR24253">
    <property type="entry name" value="TRANSMEMBRANE PROTEASE SERINE"/>
    <property type="match status" value="1"/>
</dbReference>
<protein>
    <submittedName>
        <fullName evidence="11">Serine protease 27-like</fullName>
    </submittedName>
</protein>
<dbReference type="CDD" id="cd00190">
    <property type="entry name" value="Tryp_SPc"/>
    <property type="match status" value="1"/>
</dbReference>
<dbReference type="InterPro" id="IPR018114">
    <property type="entry name" value="TRYPSIN_HIS"/>
</dbReference>
<evidence type="ECO:0000313" key="10">
    <source>
        <dbReference type="Proteomes" id="UP001652642"/>
    </source>
</evidence>
<keyword evidence="10" id="KW-1185">Reference proteome</keyword>
<dbReference type="InterPro" id="IPR043504">
    <property type="entry name" value="Peptidase_S1_PA_chymotrypsin"/>
</dbReference>
<dbReference type="GeneID" id="110088357"/>
<evidence type="ECO:0000256" key="1">
    <source>
        <dbReference type="ARBA" id="ARBA00009228"/>
    </source>
</evidence>
<dbReference type="SMART" id="SM00020">
    <property type="entry name" value="Tryp_SPc"/>
    <property type="match status" value="1"/>
</dbReference>
<dbReference type="InterPro" id="IPR033116">
    <property type="entry name" value="TRYPSIN_SER"/>
</dbReference>
<dbReference type="PROSITE" id="PS00135">
    <property type="entry name" value="TRYPSIN_SER"/>
    <property type="match status" value="1"/>
</dbReference>
<keyword evidence="2 8" id="KW-0645">Protease</keyword>
<keyword evidence="4 8" id="KW-0378">Hydrolase</keyword>
<evidence type="ECO:0000256" key="8">
    <source>
        <dbReference type="RuleBase" id="RU363034"/>
    </source>
</evidence>
<keyword evidence="5 8" id="KW-0720">Serine protease</keyword>
<accession>A0ABM5GSH6</accession>
<dbReference type="InterPro" id="IPR001254">
    <property type="entry name" value="Trypsin_dom"/>
</dbReference>
<evidence type="ECO:0000256" key="7">
    <source>
        <dbReference type="ARBA" id="ARBA00023180"/>
    </source>
</evidence>
<dbReference type="PROSITE" id="PS50240">
    <property type="entry name" value="TRYPSIN_DOM"/>
    <property type="match status" value="1"/>
</dbReference>
<organism evidence="10 11">
    <name type="scientific">Pogona vitticeps</name>
    <name type="common">central bearded dragon</name>
    <dbReference type="NCBI Taxonomy" id="103695"/>
    <lineage>
        <taxon>Eukaryota</taxon>
        <taxon>Metazoa</taxon>
        <taxon>Chordata</taxon>
        <taxon>Craniata</taxon>
        <taxon>Vertebrata</taxon>
        <taxon>Euteleostomi</taxon>
        <taxon>Lepidosauria</taxon>
        <taxon>Squamata</taxon>
        <taxon>Bifurcata</taxon>
        <taxon>Unidentata</taxon>
        <taxon>Episquamata</taxon>
        <taxon>Toxicofera</taxon>
        <taxon>Iguania</taxon>
        <taxon>Acrodonta</taxon>
        <taxon>Agamidae</taxon>
        <taxon>Amphibolurinae</taxon>
        <taxon>Pogona</taxon>
    </lineage>
</organism>
<evidence type="ECO:0000256" key="6">
    <source>
        <dbReference type="ARBA" id="ARBA00023157"/>
    </source>
</evidence>
<feature type="domain" description="Peptidase S1" evidence="9">
    <location>
        <begin position="32"/>
        <end position="275"/>
    </location>
</feature>
<comment type="similarity">
    <text evidence="1">Belongs to the peptidase S1 family. Snake venom subfamily.</text>
</comment>
<dbReference type="InterPro" id="IPR001314">
    <property type="entry name" value="Peptidase_S1A"/>
</dbReference>
<dbReference type="PRINTS" id="PR00722">
    <property type="entry name" value="CHYMOTRYPSIN"/>
</dbReference>
<dbReference type="PANTHER" id="PTHR24253:SF144">
    <property type="entry name" value="CHYMOTRYPSIN-LIKE PROTEASE CTRL-1-RELATED"/>
    <property type="match status" value="1"/>
</dbReference>
<dbReference type="SUPFAM" id="SSF50494">
    <property type="entry name" value="Trypsin-like serine proteases"/>
    <property type="match status" value="1"/>
</dbReference>
<evidence type="ECO:0000256" key="2">
    <source>
        <dbReference type="ARBA" id="ARBA00022670"/>
    </source>
</evidence>